<dbReference type="PANTHER" id="PTHR30381:SF0">
    <property type="entry name" value="FLAGELLAR P-RING PROTEIN"/>
    <property type="match status" value="1"/>
</dbReference>
<dbReference type="Gene3D" id="1.25.10.10">
    <property type="entry name" value="Leucine-rich Repeat Variant"/>
    <property type="match status" value="1"/>
</dbReference>
<dbReference type="EMBL" id="SJPI01000002">
    <property type="protein sequence ID" value="TWT50333.1"/>
    <property type="molecule type" value="Genomic_DNA"/>
</dbReference>
<keyword evidence="6" id="KW-1185">Reference proteome</keyword>
<proteinExistence type="predicted"/>
<comment type="caution">
    <text evidence="5">The sequence shown here is derived from an EMBL/GenBank/DDBJ whole genome shotgun (WGS) entry which is preliminary data.</text>
</comment>
<dbReference type="AlphaFoldDB" id="A0A5C5WK40"/>
<gene>
    <name evidence="5" type="ORF">Pla22_30750</name>
</gene>
<comment type="function">
    <text evidence="1">Assembles around the rod to form the L-ring and probably protects the motor/basal body from shearing forces during rotation.</text>
</comment>
<keyword evidence="5" id="KW-0969">Cilium</keyword>
<dbReference type="InterPro" id="IPR001782">
    <property type="entry name" value="Flag_FlgI"/>
</dbReference>
<sequence length="559" mass="61040">MFQPRLSYALLIAIAGLMCISAGCSSLWGKKDEDESDAALRELMKSPPPPDLVREAAVSQGLYMIQTDGVGAVEQLAGTGGPADPSFYRDELIAEMQRHDIPDPNNFLESKSNALVRVRALIPPGARRGDPIDLKVLAPKESQVSDLGGGWLLDTRLRRQIQTSRRVSKGSVHSGVVLAIGAGPVVTRASHQPGDDIANRIEGNVISGGRVQESRKLGLVLRPGYQHVKISSALAEAVSKRFYFFDGSTRRGVATAKEDDLIDVELHPRYRDNVYRYMEVVRAIGVEPESTKTQARLIQLADMLAQPSTSADAALQLEAMGEGAVPTLIEGVKSTNPEVRFYAAEALAYLDRDEAISPLEHAIRSEAAFRLPALIALQGLKSYESLEALKRLLHEPSLETRYGAFVSIRRRRDGKPQLGGQSLGSFWLYRVPSSGPPAVVISLRESPEVVVFGDVPTLQLEKFLRGPAGILVQADETEGIKISRFEIGKDDQRVRVSNKVADTIVGLSQVGAGYGEVIEILRMAKDTDALKAQLAVDPLPRSQRKYYRDLTDATQDDDE</sequence>
<evidence type="ECO:0000256" key="2">
    <source>
        <dbReference type="ARBA" id="ARBA00004117"/>
    </source>
</evidence>
<reference evidence="5 6" key="1">
    <citation type="submission" date="2019-02" db="EMBL/GenBank/DDBJ databases">
        <title>Deep-cultivation of Planctomycetes and their phenomic and genomic characterization uncovers novel biology.</title>
        <authorList>
            <person name="Wiegand S."/>
            <person name="Jogler M."/>
            <person name="Boedeker C."/>
            <person name="Pinto D."/>
            <person name="Vollmers J."/>
            <person name="Rivas-Marin E."/>
            <person name="Kohn T."/>
            <person name="Peeters S.H."/>
            <person name="Heuer A."/>
            <person name="Rast P."/>
            <person name="Oberbeckmann S."/>
            <person name="Bunk B."/>
            <person name="Jeske O."/>
            <person name="Meyerdierks A."/>
            <person name="Storesund J.E."/>
            <person name="Kallscheuer N."/>
            <person name="Luecker S."/>
            <person name="Lage O.M."/>
            <person name="Pohl T."/>
            <person name="Merkel B.J."/>
            <person name="Hornburger P."/>
            <person name="Mueller R.-W."/>
            <person name="Bruemmer F."/>
            <person name="Labrenz M."/>
            <person name="Spormann A.M."/>
            <person name="Op Den Camp H."/>
            <person name="Overmann J."/>
            <person name="Amann R."/>
            <person name="Jetten M.S.M."/>
            <person name="Mascher T."/>
            <person name="Medema M.H."/>
            <person name="Devos D.P."/>
            <person name="Kaster A.-K."/>
            <person name="Ovreas L."/>
            <person name="Rohde M."/>
            <person name="Galperin M.Y."/>
            <person name="Jogler C."/>
        </authorList>
    </citation>
    <scope>NUCLEOTIDE SEQUENCE [LARGE SCALE GENOMIC DNA]</scope>
    <source>
        <strain evidence="5 6">Pla22</strain>
    </source>
</reference>
<evidence type="ECO:0000313" key="6">
    <source>
        <dbReference type="Proteomes" id="UP000316598"/>
    </source>
</evidence>
<keyword evidence="3" id="KW-0732">Signal</keyword>
<organism evidence="5 6">
    <name type="scientific">Rubripirellula amarantea</name>
    <dbReference type="NCBI Taxonomy" id="2527999"/>
    <lineage>
        <taxon>Bacteria</taxon>
        <taxon>Pseudomonadati</taxon>
        <taxon>Planctomycetota</taxon>
        <taxon>Planctomycetia</taxon>
        <taxon>Pirellulales</taxon>
        <taxon>Pirellulaceae</taxon>
        <taxon>Rubripirellula</taxon>
    </lineage>
</organism>
<keyword evidence="4" id="KW-0975">Bacterial flagellum</keyword>
<dbReference type="GO" id="GO:0009428">
    <property type="term" value="C:bacterial-type flagellum basal body, distal rod, P ring"/>
    <property type="evidence" value="ECO:0007669"/>
    <property type="project" value="InterPro"/>
</dbReference>
<dbReference type="RefSeq" id="WP_242632071.1">
    <property type="nucleotide sequence ID" value="NZ_SJPI01000002.1"/>
</dbReference>
<dbReference type="InterPro" id="IPR011989">
    <property type="entry name" value="ARM-like"/>
</dbReference>
<keyword evidence="5" id="KW-0282">Flagellum</keyword>
<evidence type="ECO:0000313" key="5">
    <source>
        <dbReference type="EMBL" id="TWT50333.1"/>
    </source>
</evidence>
<accession>A0A5C5WK40</accession>
<name>A0A5C5WK40_9BACT</name>
<evidence type="ECO:0000256" key="1">
    <source>
        <dbReference type="ARBA" id="ARBA00002591"/>
    </source>
</evidence>
<dbReference type="SUPFAM" id="SSF48371">
    <property type="entry name" value="ARM repeat"/>
    <property type="match status" value="1"/>
</dbReference>
<dbReference type="PROSITE" id="PS51257">
    <property type="entry name" value="PROKAR_LIPOPROTEIN"/>
    <property type="match status" value="1"/>
</dbReference>
<dbReference type="GO" id="GO:0005198">
    <property type="term" value="F:structural molecule activity"/>
    <property type="evidence" value="ECO:0007669"/>
    <property type="project" value="InterPro"/>
</dbReference>
<dbReference type="Proteomes" id="UP000316598">
    <property type="component" value="Unassembled WGS sequence"/>
</dbReference>
<keyword evidence="5" id="KW-0966">Cell projection</keyword>
<dbReference type="Pfam" id="PF02119">
    <property type="entry name" value="FlgI"/>
    <property type="match status" value="1"/>
</dbReference>
<dbReference type="GO" id="GO:0071973">
    <property type="term" value="P:bacterial-type flagellum-dependent cell motility"/>
    <property type="evidence" value="ECO:0007669"/>
    <property type="project" value="InterPro"/>
</dbReference>
<dbReference type="GO" id="GO:0030288">
    <property type="term" value="C:outer membrane-bounded periplasmic space"/>
    <property type="evidence" value="ECO:0007669"/>
    <property type="project" value="InterPro"/>
</dbReference>
<evidence type="ECO:0000256" key="4">
    <source>
        <dbReference type="ARBA" id="ARBA00023143"/>
    </source>
</evidence>
<dbReference type="Pfam" id="PF13646">
    <property type="entry name" value="HEAT_2"/>
    <property type="match status" value="1"/>
</dbReference>
<dbReference type="InterPro" id="IPR016024">
    <property type="entry name" value="ARM-type_fold"/>
</dbReference>
<evidence type="ECO:0000256" key="3">
    <source>
        <dbReference type="ARBA" id="ARBA00022729"/>
    </source>
</evidence>
<protein>
    <submittedName>
        <fullName evidence="5">Flagellar basal body P-ring protein</fullName>
    </submittedName>
</protein>
<comment type="subcellular location">
    <subcellularLocation>
        <location evidence="2">Bacterial flagellum basal body</location>
    </subcellularLocation>
</comment>
<dbReference type="PANTHER" id="PTHR30381">
    <property type="entry name" value="FLAGELLAR P-RING PERIPLASMIC PROTEIN FLGI"/>
    <property type="match status" value="1"/>
</dbReference>